<evidence type="ECO:0000313" key="11">
    <source>
        <dbReference type="Proteomes" id="UP000460718"/>
    </source>
</evidence>
<evidence type="ECO:0000313" key="9">
    <source>
        <dbReference type="Proteomes" id="UP000440367"/>
    </source>
</evidence>
<evidence type="ECO:0000256" key="1">
    <source>
        <dbReference type="SAM" id="MobiDB-lite"/>
    </source>
</evidence>
<sequence length="131" mass="14257">PDDTLTETLFTDDTEDDFEDFEGLDDCDDPDPEEEKTLNTSANDTEPEPEADAEAESASMITATEPEPETDAAVGALVAGRSFPFFVTMTPVELCRLTATMRLAASTFNQAISLVTPRAVAWTPQKGEWGY</sequence>
<dbReference type="EMBL" id="QXGD01004000">
    <property type="protein sequence ID" value="KAE9173097.1"/>
    <property type="molecule type" value="Genomic_DNA"/>
</dbReference>
<feature type="compositionally biased region" description="Acidic residues" evidence="1">
    <location>
        <begin position="1"/>
        <end position="34"/>
    </location>
</feature>
<dbReference type="EMBL" id="QXGB01004169">
    <property type="protein sequence ID" value="KAE9167260.1"/>
    <property type="molecule type" value="Genomic_DNA"/>
</dbReference>
<evidence type="ECO:0000313" key="6">
    <source>
        <dbReference type="EMBL" id="KAE9173097.1"/>
    </source>
</evidence>
<evidence type="ECO:0000313" key="10">
    <source>
        <dbReference type="Proteomes" id="UP000440732"/>
    </source>
</evidence>
<feature type="non-terminal residue" evidence="5">
    <location>
        <position position="1"/>
    </location>
</feature>
<evidence type="ECO:0000313" key="8">
    <source>
        <dbReference type="Proteomes" id="UP000433483"/>
    </source>
</evidence>
<feature type="region of interest" description="Disordered" evidence="1">
    <location>
        <begin position="1"/>
        <end position="69"/>
    </location>
</feature>
<reference evidence="7 8" key="1">
    <citation type="submission" date="2018-08" db="EMBL/GenBank/DDBJ databases">
        <title>Genomic investigation of the strawberry pathogen Phytophthora fragariae indicates pathogenicity is determined by transcriptional variation in three key races.</title>
        <authorList>
            <person name="Adams T.M."/>
            <person name="Armitage A.D."/>
            <person name="Sobczyk M.K."/>
            <person name="Bates H.J."/>
            <person name="Dunwell J.M."/>
            <person name="Nellist C.F."/>
            <person name="Harrison R.J."/>
        </authorList>
    </citation>
    <scope>NUCLEOTIDE SEQUENCE [LARGE SCALE GENOMIC DNA]</scope>
    <source>
        <strain evidence="6 9">BC-1</strain>
        <strain evidence="5 8">NOV-27</strain>
        <strain evidence="4 10">NOV-5</strain>
        <strain evidence="2 7">NOV-9</strain>
        <strain evidence="3 11">SCRP245</strain>
    </source>
</reference>
<evidence type="ECO:0000313" key="7">
    <source>
        <dbReference type="Proteomes" id="UP000429523"/>
    </source>
</evidence>
<accession>A0A6A3VJI9</accession>
<proteinExistence type="predicted"/>
<dbReference type="Proteomes" id="UP000429523">
    <property type="component" value="Unassembled WGS sequence"/>
</dbReference>
<dbReference type="Proteomes" id="UP000460718">
    <property type="component" value="Unassembled WGS sequence"/>
</dbReference>
<dbReference type="AlphaFoldDB" id="A0A6A3VJI9"/>
<gene>
    <name evidence="6" type="ORF">PF002_g29392</name>
    <name evidence="5" type="ORF">PF005_g28852</name>
    <name evidence="4" type="ORF">PF006_g28490</name>
    <name evidence="2" type="ORF">PF009_g29346</name>
    <name evidence="3" type="ORF">PF011_g27885</name>
</gene>
<protein>
    <submittedName>
        <fullName evidence="5">Uncharacterized protein</fullName>
    </submittedName>
</protein>
<dbReference type="Proteomes" id="UP000440367">
    <property type="component" value="Unassembled WGS sequence"/>
</dbReference>
<dbReference type="EMBL" id="QXGA01004290">
    <property type="protein sequence ID" value="KAE9074695.1"/>
    <property type="molecule type" value="Genomic_DNA"/>
</dbReference>
<dbReference type="Proteomes" id="UP000433483">
    <property type="component" value="Unassembled WGS sequence"/>
</dbReference>
<evidence type="ECO:0000313" key="2">
    <source>
        <dbReference type="EMBL" id="KAE8920357.1"/>
    </source>
</evidence>
<evidence type="ECO:0000313" key="4">
    <source>
        <dbReference type="EMBL" id="KAE9074695.1"/>
    </source>
</evidence>
<keyword evidence="8" id="KW-1185">Reference proteome</keyword>
<comment type="caution">
    <text evidence="5">The sequence shown here is derived from an EMBL/GenBank/DDBJ whole genome shotgun (WGS) entry which is preliminary data.</text>
</comment>
<name>A0A6A3VJI9_9STRA</name>
<dbReference type="EMBL" id="QXFW01004239">
    <property type="protein sequence ID" value="KAE8966572.1"/>
    <property type="molecule type" value="Genomic_DNA"/>
</dbReference>
<evidence type="ECO:0000313" key="5">
    <source>
        <dbReference type="EMBL" id="KAE9167260.1"/>
    </source>
</evidence>
<dbReference type="Proteomes" id="UP000440732">
    <property type="component" value="Unassembled WGS sequence"/>
</dbReference>
<dbReference type="EMBL" id="QXGF01004064">
    <property type="protein sequence ID" value="KAE8920357.1"/>
    <property type="molecule type" value="Genomic_DNA"/>
</dbReference>
<evidence type="ECO:0000313" key="3">
    <source>
        <dbReference type="EMBL" id="KAE8966572.1"/>
    </source>
</evidence>
<organism evidence="5 8">
    <name type="scientific">Phytophthora fragariae</name>
    <dbReference type="NCBI Taxonomy" id="53985"/>
    <lineage>
        <taxon>Eukaryota</taxon>
        <taxon>Sar</taxon>
        <taxon>Stramenopiles</taxon>
        <taxon>Oomycota</taxon>
        <taxon>Peronosporomycetes</taxon>
        <taxon>Peronosporales</taxon>
        <taxon>Peronosporaceae</taxon>
        <taxon>Phytophthora</taxon>
    </lineage>
</organism>
<feature type="compositionally biased region" description="Acidic residues" evidence="1">
    <location>
        <begin position="45"/>
        <end position="55"/>
    </location>
</feature>